<evidence type="ECO:0000313" key="2">
    <source>
        <dbReference type="Proteomes" id="UP001303211"/>
    </source>
</evidence>
<name>A0ABZ0J597_9BURK</name>
<sequence>MKNKWTPTITKGAPWTPGPWKLGQAPHGHCRIYASQETHAIARTYGKELNGIGVCELTGPKNQADAVAISELPVLLEIAARLQAFMAARGNELPRGKGEFDLLVAVKLSGDVFDRIIEATS</sequence>
<evidence type="ECO:0008006" key="3">
    <source>
        <dbReference type="Google" id="ProtNLM"/>
    </source>
</evidence>
<protein>
    <recommendedName>
        <fullName evidence="3">RES domain-containing protein</fullName>
    </recommendedName>
</protein>
<accession>A0ABZ0J597</accession>
<gene>
    <name evidence="1" type="ORF">P4826_18090</name>
</gene>
<dbReference type="EMBL" id="CP136921">
    <property type="protein sequence ID" value="WOO32272.1"/>
    <property type="molecule type" value="Genomic_DNA"/>
</dbReference>
<dbReference type="Proteomes" id="UP001303211">
    <property type="component" value="Chromosome"/>
</dbReference>
<proteinExistence type="predicted"/>
<keyword evidence="2" id="KW-1185">Reference proteome</keyword>
<organism evidence="1 2">
    <name type="scientific">Diaphorobacter limosus</name>
    <dbReference type="NCBI Taxonomy" id="3036128"/>
    <lineage>
        <taxon>Bacteria</taxon>
        <taxon>Pseudomonadati</taxon>
        <taxon>Pseudomonadota</taxon>
        <taxon>Betaproteobacteria</taxon>
        <taxon>Burkholderiales</taxon>
        <taxon>Comamonadaceae</taxon>
        <taxon>Diaphorobacter</taxon>
    </lineage>
</organism>
<evidence type="ECO:0000313" key="1">
    <source>
        <dbReference type="EMBL" id="WOO32272.1"/>
    </source>
</evidence>
<dbReference type="RefSeq" id="WP_317701736.1">
    <property type="nucleotide sequence ID" value="NZ_CP136921.1"/>
</dbReference>
<reference evidence="1 2" key="1">
    <citation type="submission" date="2023-03" db="EMBL/GenBank/DDBJ databases">
        <title>Diaphorobacter basophil sp. nov., isolated from a sewage-treatment plant.</title>
        <authorList>
            <person name="Yang K."/>
        </authorList>
    </citation>
    <scope>NUCLEOTIDE SEQUENCE [LARGE SCALE GENOMIC DNA]</scope>
    <source>
        <strain evidence="1 2">Y-1</strain>
    </source>
</reference>